<comment type="similarity">
    <text evidence="1 7">Belongs to the eukaryotic initiation factor 4E family.</text>
</comment>
<dbReference type="EMBL" id="JABFTP020000144">
    <property type="protein sequence ID" value="KAL3282821.1"/>
    <property type="molecule type" value="Genomic_DNA"/>
</dbReference>
<keyword evidence="10" id="KW-1185">Reference proteome</keyword>
<dbReference type="Gene3D" id="3.30.760.10">
    <property type="entry name" value="RNA Cap, Translation Initiation Factor Eif4e"/>
    <property type="match status" value="1"/>
</dbReference>
<sequence>MNGATVSMEATTSGWISSPPSLEYECPNEKNEQITEQVEVPAMDYAIKHPLQNAWTLWYYEHDRSQVWENNVKEIASFQTVEDFWSLYNHIKPASELKQGNDYSLFKRGIKPMWEDAANKRGGRWLLCLDRKQRNQELDRYWLDVILCLIGEAFENSEEICGAVVNIRGKGDKVGIWTADWNNTQAVLEIGKKLKERLHLPGRTQLGYQIHDDVMAKNSSVTKYSYTV</sequence>
<dbReference type="InterPro" id="IPR019770">
    <property type="entry name" value="TIF_eIF_4E_CS"/>
</dbReference>
<organism evidence="9 10">
    <name type="scientific">Cryptolaemus montrouzieri</name>
    <dbReference type="NCBI Taxonomy" id="559131"/>
    <lineage>
        <taxon>Eukaryota</taxon>
        <taxon>Metazoa</taxon>
        <taxon>Ecdysozoa</taxon>
        <taxon>Arthropoda</taxon>
        <taxon>Hexapoda</taxon>
        <taxon>Insecta</taxon>
        <taxon>Pterygota</taxon>
        <taxon>Neoptera</taxon>
        <taxon>Endopterygota</taxon>
        <taxon>Coleoptera</taxon>
        <taxon>Polyphaga</taxon>
        <taxon>Cucujiformia</taxon>
        <taxon>Coccinelloidea</taxon>
        <taxon>Coccinellidae</taxon>
        <taxon>Scymninae</taxon>
        <taxon>Scymnini</taxon>
        <taxon>Cryptolaemus</taxon>
    </lineage>
</organism>
<dbReference type="AlphaFoldDB" id="A0ABD2NWW9"/>
<dbReference type="SUPFAM" id="SSF55418">
    <property type="entry name" value="eIF4e-like"/>
    <property type="match status" value="1"/>
</dbReference>
<proteinExistence type="inferred from homology"/>
<keyword evidence="4 7" id="KW-0694">RNA-binding</keyword>
<dbReference type="GO" id="GO:0000340">
    <property type="term" value="F:RNA 7-methylguanosine cap binding"/>
    <property type="evidence" value="ECO:0007669"/>
    <property type="project" value="UniProtKB-ARBA"/>
</dbReference>
<evidence type="ECO:0000256" key="8">
    <source>
        <dbReference type="SAM" id="MobiDB-lite"/>
    </source>
</evidence>
<dbReference type="GO" id="GO:0003743">
    <property type="term" value="F:translation initiation factor activity"/>
    <property type="evidence" value="ECO:0007669"/>
    <property type="project" value="UniProtKB-KW"/>
</dbReference>
<evidence type="ECO:0000256" key="1">
    <source>
        <dbReference type="ARBA" id="ARBA00009860"/>
    </source>
</evidence>
<accession>A0ABD2NWW9</accession>
<dbReference type="PANTHER" id="PTHR11960">
    <property type="entry name" value="EUKARYOTIC TRANSLATION INITIATION FACTOR 4E RELATED"/>
    <property type="match status" value="1"/>
</dbReference>
<dbReference type="PROSITE" id="PS00813">
    <property type="entry name" value="IF4E"/>
    <property type="match status" value="1"/>
</dbReference>
<evidence type="ECO:0000256" key="2">
    <source>
        <dbReference type="ARBA" id="ARBA00022540"/>
    </source>
</evidence>
<gene>
    <name evidence="9" type="ORF">HHI36_005986</name>
</gene>
<dbReference type="InterPro" id="IPR001040">
    <property type="entry name" value="TIF_eIF_4E"/>
</dbReference>
<keyword evidence="2 7" id="KW-0396">Initiation factor</keyword>
<dbReference type="Proteomes" id="UP001516400">
    <property type="component" value="Unassembled WGS sequence"/>
</dbReference>
<feature type="compositionally biased region" description="Polar residues" evidence="8">
    <location>
        <begin position="1"/>
        <end position="20"/>
    </location>
</feature>
<dbReference type="PANTHER" id="PTHR11960:SF8">
    <property type="entry name" value="EUKARYOTIC TRANSLATION INITIATION FACTOR 4E1-RELATED"/>
    <property type="match status" value="1"/>
</dbReference>
<comment type="caution">
    <text evidence="9">The sequence shown here is derived from an EMBL/GenBank/DDBJ whole genome shotgun (WGS) entry which is preliminary data.</text>
</comment>
<evidence type="ECO:0000313" key="10">
    <source>
        <dbReference type="Proteomes" id="UP001516400"/>
    </source>
</evidence>
<keyword evidence="3" id="KW-0810">Translation regulation</keyword>
<reference evidence="9 10" key="1">
    <citation type="journal article" date="2021" name="BMC Biol.">
        <title>Horizontally acquired antibacterial genes associated with adaptive radiation of ladybird beetles.</title>
        <authorList>
            <person name="Li H.S."/>
            <person name="Tang X.F."/>
            <person name="Huang Y.H."/>
            <person name="Xu Z.Y."/>
            <person name="Chen M.L."/>
            <person name="Du X.Y."/>
            <person name="Qiu B.Y."/>
            <person name="Chen P.T."/>
            <person name="Zhang W."/>
            <person name="Slipinski A."/>
            <person name="Escalona H.E."/>
            <person name="Waterhouse R.M."/>
            <person name="Zwick A."/>
            <person name="Pang H."/>
        </authorList>
    </citation>
    <scope>NUCLEOTIDE SEQUENCE [LARGE SCALE GENOMIC DNA]</scope>
    <source>
        <strain evidence="9">SYSU2018</strain>
    </source>
</reference>
<evidence type="ECO:0000313" key="9">
    <source>
        <dbReference type="EMBL" id="KAL3282821.1"/>
    </source>
</evidence>
<evidence type="ECO:0000256" key="5">
    <source>
        <dbReference type="ARBA" id="ARBA00022917"/>
    </source>
</evidence>
<evidence type="ECO:0000256" key="7">
    <source>
        <dbReference type="RuleBase" id="RU004374"/>
    </source>
</evidence>
<keyword evidence="5 7" id="KW-0648">Protein biosynthesis</keyword>
<protein>
    <recommendedName>
        <fullName evidence="6">eIF-4F 25 kDa subunit</fullName>
    </recommendedName>
</protein>
<evidence type="ECO:0000256" key="6">
    <source>
        <dbReference type="ARBA" id="ARBA00032656"/>
    </source>
</evidence>
<evidence type="ECO:0000256" key="3">
    <source>
        <dbReference type="ARBA" id="ARBA00022845"/>
    </source>
</evidence>
<dbReference type="InterPro" id="IPR023398">
    <property type="entry name" value="TIF_eIF4e-like"/>
</dbReference>
<evidence type="ECO:0000256" key="4">
    <source>
        <dbReference type="ARBA" id="ARBA00022884"/>
    </source>
</evidence>
<dbReference type="GO" id="GO:0006417">
    <property type="term" value="P:regulation of translation"/>
    <property type="evidence" value="ECO:0007669"/>
    <property type="project" value="UniProtKB-KW"/>
</dbReference>
<feature type="region of interest" description="Disordered" evidence="8">
    <location>
        <begin position="1"/>
        <end position="21"/>
    </location>
</feature>
<dbReference type="Pfam" id="PF01652">
    <property type="entry name" value="IF4E"/>
    <property type="match status" value="1"/>
</dbReference>
<name>A0ABD2NWW9_9CUCU</name>